<feature type="transmembrane region" description="Helical" evidence="9">
    <location>
        <begin position="256"/>
        <end position="274"/>
    </location>
</feature>
<feature type="transmembrane region" description="Helical" evidence="9">
    <location>
        <begin position="125"/>
        <end position="153"/>
    </location>
</feature>
<accession>A0A5C6AA27</accession>
<dbReference type="OrthoDB" id="9786910at2"/>
<dbReference type="PANTHER" id="PTHR30413">
    <property type="entry name" value="INNER MEMBRANE TRANSPORT PERMEASE"/>
    <property type="match status" value="1"/>
</dbReference>
<dbReference type="GO" id="GO:0140359">
    <property type="term" value="F:ABC-type transporter activity"/>
    <property type="evidence" value="ECO:0007669"/>
    <property type="project" value="InterPro"/>
</dbReference>
<protein>
    <recommendedName>
        <fullName evidence="9">Transport permease protein</fullName>
    </recommendedName>
</protein>
<comment type="similarity">
    <text evidence="2 9">Belongs to the ABC-2 integral membrane protein family.</text>
</comment>
<dbReference type="AlphaFoldDB" id="A0A5C6AA27"/>
<dbReference type="GO" id="GO:0043190">
    <property type="term" value="C:ATP-binding cassette (ABC) transporter complex"/>
    <property type="evidence" value="ECO:0007669"/>
    <property type="project" value="InterPro"/>
</dbReference>
<proteinExistence type="inferred from homology"/>
<evidence type="ECO:0000256" key="5">
    <source>
        <dbReference type="ARBA" id="ARBA00022519"/>
    </source>
</evidence>
<sequence>MQSGKNLPATVITIEPPSGWFSLNLRDIWRYRDLLLLLVYRDFVSLYKQTILGPIWFLIQPIMTTLVFTLVFKNIAGISTDGLPGILFYLAGITCWSYFSESLTKTSETFTANANVFGKVYFPRIIVPLSIVASGLLKFAVQFILFIAVLFYYKLVGEKIQMNTTVFLFPLLVLLMAMIGLGAGMIISSMTTKYRDLRFLLQFAIQLAMYGTPVIYPASTLPEKYQWIINANPLTPILETFRHAFLGVGQYSPLHLAYSTGFATTILLVGTVIFNRVEKTFMDTV</sequence>
<comment type="caution">
    <text evidence="11">The sequence shown here is derived from an EMBL/GenBank/DDBJ whole genome shotgun (WGS) entry which is preliminary data.</text>
</comment>
<dbReference type="EMBL" id="SJPM01000005">
    <property type="protein sequence ID" value="TWT96260.1"/>
    <property type="molecule type" value="Genomic_DNA"/>
</dbReference>
<evidence type="ECO:0000256" key="7">
    <source>
        <dbReference type="ARBA" id="ARBA00022989"/>
    </source>
</evidence>
<evidence type="ECO:0000259" key="10">
    <source>
        <dbReference type="PROSITE" id="PS51012"/>
    </source>
</evidence>
<keyword evidence="3 9" id="KW-0813">Transport</keyword>
<evidence type="ECO:0000256" key="3">
    <source>
        <dbReference type="ARBA" id="ARBA00022448"/>
    </source>
</evidence>
<dbReference type="Pfam" id="PF01061">
    <property type="entry name" value="ABC2_membrane"/>
    <property type="match status" value="1"/>
</dbReference>
<evidence type="ECO:0000256" key="1">
    <source>
        <dbReference type="ARBA" id="ARBA00004429"/>
    </source>
</evidence>
<name>A0A5C6AA27_9BACT</name>
<evidence type="ECO:0000256" key="2">
    <source>
        <dbReference type="ARBA" id="ARBA00007783"/>
    </source>
</evidence>
<organism evidence="11 12">
    <name type="scientific">Neorhodopirellula pilleata</name>
    <dbReference type="NCBI Taxonomy" id="2714738"/>
    <lineage>
        <taxon>Bacteria</taxon>
        <taxon>Pseudomonadati</taxon>
        <taxon>Planctomycetota</taxon>
        <taxon>Planctomycetia</taxon>
        <taxon>Pirellulales</taxon>
        <taxon>Pirellulaceae</taxon>
        <taxon>Neorhodopirellula</taxon>
    </lineage>
</organism>
<feature type="transmembrane region" description="Helical" evidence="9">
    <location>
        <begin position="55"/>
        <end position="76"/>
    </location>
</feature>
<dbReference type="PIRSF" id="PIRSF006648">
    <property type="entry name" value="DrrB"/>
    <property type="match status" value="1"/>
</dbReference>
<dbReference type="PROSITE" id="PS51012">
    <property type="entry name" value="ABC_TM2"/>
    <property type="match status" value="1"/>
</dbReference>
<feature type="transmembrane region" description="Helical" evidence="9">
    <location>
        <begin position="199"/>
        <end position="218"/>
    </location>
</feature>
<feature type="domain" description="ABC transmembrane type-2" evidence="10">
    <location>
        <begin position="52"/>
        <end position="277"/>
    </location>
</feature>
<evidence type="ECO:0000256" key="8">
    <source>
        <dbReference type="ARBA" id="ARBA00023136"/>
    </source>
</evidence>
<feature type="transmembrane region" description="Helical" evidence="9">
    <location>
        <begin position="165"/>
        <end position="187"/>
    </location>
</feature>
<dbReference type="RefSeq" id="WP_146578210.1">
    <property type="nucleotide sequence ID" value="NZ_SJPM01000005.1"/>
</dbReference>
<evidence type="ECO:0000256" key="6">
    <source>
        <dbReference type="ARBA" id="ARBA00022692"/>
    </source>
</evidence>
<reference evidence="11 12" key="1">
    <citation type="submission" date="2019-02" db="EMBL/GenBank/DDBJ databases">
        <title>Deep-cultivation of Planctomycetes and their phenomic and genomic characterization uncovers novel biology.</title>
        <authorList>
            <person name="Wiegand S."/>
            <person name="Jogler M."/>
            <person name="Boedeker C."/>
            <person name="Pinto D."/>
            <person name="Vollmers J."/>
            <person name="Rivas-Marin E."/>
            <person name="Kohn T."/>
            <person name="Peeters S.H."/>
            <person name="Heuer A."/>
            <person name="Rast P."/>
            <person name="Oberbeckmann S."/>
            <person name="Bunk B."/>
            <person name="Jeske O."/>
            <person name="Meyerdierks A."/>
            <person name="Storesund J.E."/>
            <person name="Kallscheuer N."/>
            <person name="Luecker S."/>
            <person name="Lage O.M."/>
            <person name="Pohl T."/>
            <person name="Merkel B.J."/>
            <person name="Hornburger P."/>
            <person name="Mueller R.-W."/>
            <person name="Bruemmer F."/>
            <person name="Labrenz M."/>
            <person name="Spormann A.M."/>
            <person name="Op Den Camp H."/>
            <person name="Overmann J."/>
            <person name="Amann R."/>
            <person name="Jetten M.S.M."/>
            <person name="Mascher T."/>
            <person name="Medema M.H."/>
            <person name="Devos D.P."/>
            <person name="Kaster A.-K."/>
            <person name="Ovreas L."/>
            <person name="Rohde M."/>
            <person name="Galperin M.Y."/>
            <person name="Jogler C."/>
        </authorList>
    </citation>
    <scope>NUCLEOTIDE SEQUENCE [LARGE SCALE GENOMIC DNA]</scope>
    <source>
        <strain evidence="11 12">Pla100</strain>
    </source>
</reference>
<dbReference type="InterPro" id="IPR047817">
    <property type="entry name" value="ABC2_TM_bact-type"/>
</dbReference>
<keyword evidence="7 9" id="KW-1133">Transmembrane helix</keyword>
<keyword evidence="8 9" id="KW-0472">Membrane</keyword>
<keyword evidence="4 9" id="KW-1003">Cell membrane</keyword>
<dbReference type="GO" id="GO:0015920">
    <property type="term" value="P:lipopolysaccharide transport"/>
    <property type="evidence" value="ECO:0007669"/>
    <property type="project" value="TreeGrafter"/>
</dbReference>
<dbReference type="PANTHER" id="PTHR30413:SF8">
    <property type="entry name" value="TRANSPORT PERMEASE PROTEIN"/>
    <property type="match status" value="1"/>
</dbReference>
<gene>
    <name evidence="11" type="primary">tagG_2</name>
    <name evidence="11" type="ORF">Pla100_27370</name>
</gene>
<keyword evidence="5" id="KW-0997">Cell inner membrane</keyword>
<evidence type="ECO:0000313" key="12">
    <source>
        <dbReference type="Proteomes" id="UP000316213"/>
    </source>
</evidence>
<keyword evidence="12" id="KW-1185">Reference proteome</keyword>
<keyword evidence="6 9" id="KW-0812">Transmembrane</keyword>
<evidence type="ECO:0000256" key="9">
    <source>
        <dbReference type="RuleBase" id="RU361157"/>
    </source>
</evidence>
<dbReference type="InterPro" id="IPR000412">
    <property type="entry name" value="ABC_2_transport"/>
</dbReference>
<evidence type="ECO:0000256" key="4">
    <source>
        <dbReference type="ARBA" id="ARBA00022475"/>
    </source>
</evidence>
<dbReference type="Proteomes" id="UP000316213">
    <property type="component" value="Unassembled WGS sequence"/>
</dbReference>
<comment type="subcellular location">
    <subcellularLocation>
        <location evidence="1">Cell inner membrane</location>
        <topology evidence="1">Multi-pass membrane protein</topology>
    </subcellularLocation>
    <subcellularLocation>
        <location evidence="9">Cell membrane</location>
        <topology evidence="9">Multi-pass membrane protein</topology>
    </subcellularLocation>
</comment>
<dbReference type="InterPro" id="IPR013525">
    <property type="entry name" value="ABC2_TM"/>
</dbReference>
<feature type="transmembrane region" description="Helical" evidence="9">
    <location>
        <begin position="82"/>
        <end position="99"/>
    </location>
</feature>
<evidence type="ECO:0000313" key="11">
    <source>
        <dbReference type="EMBL" id="TWT96260.1"/>
    </source>
</evidence>
<dbReference type="PRINTS" id="PR00164">
    <property type="entry name" value="ABC2TRNSPORT"/>
</dbReference>